<keyword evidence="1" id="KW-1133">Transmembrane helix</keyword>
<dbReference type="NCBIfam" id="NF045844">
    <property type="entry name" value="BC85_0335_fam"/>
    <property type="match status" value="1"/>
</dbReference>
<accession>A0A5B8JBX8</accession>
<sequence length="214" mass="25092">MKLGLIISAIVVFVVGLSIGMFLILKAKKMQKKLISDYDSKMQEEIVKIREKYGELPASFSELFPCKIDTLDIEFMIQTICRNNYEKNLIVSDELYSFATAQEVAKKSLYYIPEFFDAEKWNEVANKTENKIINYKPIEYNEENLDSVIVFNDIDPFSIYRKMYSKLNKNGMIIIKYSKTNKQGFSLLKSELENNKIPHEYSFVKTKYLFIKKD</sequence>
<dbReference type="RefSeq" id="WP_146368366.1">
    <property type="nucleotide sequence ID" value="NZ_CP042295.1"/>
</dbReference>
<dbReference type="OrthoDB" id="399740at2"/>
<feature type="transmembrane region" description="Helical" evidence="1">
    <location>
        <begin position="6"/>
        <end position="25"/>
    </location>
</feature>
<evidence type="ECO:0000313" key="2">
    <source>
        <dbReference type="EMBL" id="QDY86753.1"/>
    </source>
</evidence>
<reference evidence="2 3" key="1">
    <citation type="journal article" date="2019" name="Microbiol. Resour. Announc.">
        <title>Complete Genome Sequences of Three Mycoplasma anserisalpingitis (Mycoplasma sp. 1220) Strains.</title>
        <authorList>
            <person name="Grozner D."/>
            <person name="Forro B."/>
            <person name="Kovacs A.B."/>
            <person name="Marton S."/>
            <person name="Banyai K."/>
            <person name="Kreizinger Z."/>
            <person name="Sulyok K.M."/>
            <person name="Gyuranecz M."/>
        </authorList>
    </citation>
    <scope>NUCLEOTIDE SEQUENCE [LARGE SCALE GENOMIC DNA]</scope>
    <source>
        <strain evidence="2 3">ATCC:BAA-2147</strain>
    </source>
</reference>
<gene>
    <name evidence="2" type="ORF">FRW55_01055</name>
</gene>
<keyword evidence="3" id="KW-1185">Reference proteome</keyword>
<dbReference type="KEGG" id="mans:FRW55_01055"/>
<evidence type="ECO:0000256" key="1">
    <source>
        <dbReference type="SAM" id="Phobius"/>
    </source>
</evidence>
<proteinExistence type="predicted"/>
<keyword evidence="1" id="KW-0472">Membrane</keyword>
<organism evidence="2 3">
    <name type="scientific">Mycoplasma anserisalpingitidis</name>
    <dbReference type="NCBI Taxonomy" id="519450"/>
    <lineage>
        <taxon>Bacteria</taxon>
        <taxon>Bacillati</taxon>
        <taxon>Mycoplasmatota</taxon>
        <taxon>Mollicutes</taxon>
        <taxon>Mycoplasmataceae</taxon>
        <taxon>Mycoplasma</taxon>
    </lineage>
</organism>
<evidence type="ECO:0008006" key="4">
    <source>
        <dbReference type="Google" id="ProtNLM"/>
    </source>
</evidence>
<evidence type="ECO:0000313" key="3">
    <source>
        <dbReference type="Proteomes" id="UP000318927"/>
    </source>
</evidence>
<name>A0A5B8JBX8_9MOLU</name>
<dbReference type="EMBL" id="CP042295">
    <property type="protein sequence ID" value="QDY86753.1"/>
    <property type="molecule type" value="Genomic_DNA"/>
</dbReference>
<keyword evidence="1" id="KW-0812">Transmembrane</keyword>
<dbReference type="AlphaFoldDB" id="A0A5B8JBX8"/>
<protein>
    <recommendedName>
        <fullName evidence="4">Class I SAM-dependent methyltransferase</fullName>
    </recommendedName>
</protein>
<dbReference type="Proteomes" id="UP000318927">
    <property type="component" value="Chromosome"/>
</dbReference>